<dbReference type="EMBL" id="JANHOG010000633">
    <property type="protein sequence ID" value="KAJ3552665.1"/>
    <property type="molecule type" value="Genomic_DNA"/>
</dbReference>
<dbReference type="Proteomes" id="UP001148662">
    <property type="component" value="Unassembled WGS sequence"/>
</dbReference>
<protein>
    <submittedName>
        <fullName evidence="1">Uncharacterized protein</fullName>
    </submittedName>
</protein>
<name>A0ACC1T4G5_9APHY</name>
<keyword evidence="2" id="KW-1185">Reference proteome</keyword>
<gene>
    <name evidence="1" type="ORF">NM688_g4033</name>
</gene>
<sequence>MPFALRSLLVVALPLVLAVATPVRLHKRGEVDCCTTTISPLAAGGISILQQLGLTSIPLLGTGTIGIDCVPLTAQAVVDEQCVSGNIFACAEDLTLGSQGISLACDPFTLQGEPAHHPAITFDDAPISNKVPATSEGMLCSLQPPSMPCHTEDFNSTTATACLMICEEFHKGSSYYSLNDRLTDVTGEWMLTSFSCEIMRALRFLCVLALPLLAVATPTQLVRRVEVDCCPTTVDPLSPAGITIITQLLDEVGLELIPDIGTIGLNCQPLTVENLLDGECSENILACLIDLPFLTGTVSLGCVPVIETS</sequence>
<comment type="caution">
    <text evidence="1">The sequence shown here is derived from an EMBL/GenBank/DDBJ whole genome shotgun (WGS) entry which is preliminary data.</text>
</comment>
<accession>A0ACC1T4G5</accession>
<reference evidence="1" key="1">
    <citation type="submission" date="2022-07" db="EMBL/GenBank/DDBJ databases">
        <title>Genome Sequence of Phlebia brevispora.</title>
        <authorList>
            <person name="Buettner E."/>
        </authorList>
    </citation>
    <scope>NUCLEOTIDE SEQUENCE</scope>
    <source>
        <strain evidence="1">MPL23</strain>
    </source>
</reference>
<evidence type="ECO:0000313" key="2">
    <source>
        <dbReference type="Proteomes" id="UP001148662"/>
    </source>
</evidence>
<proteinExistence type="predicted"/>
<organism evidence="1 2">
    <name type="scientific">Phlebia brevispora</name>
    <dbReference type="NCBI Taxonomy" id="194682"/>
    <lineage>
        <taxon>Eukaryota</taxon>
        <taxon>Fungi</taxon>
        <taxon>Dikarya</taxon>
        <taxon>Basidiomycota</taxon>
        <taxon>Agaricomycotina</taxon>
        <taxon>Agaricomycetes</taxon>
        <taxon>Polyporales</taxon>
        <taxon>Meruliaceae</taxon>
        <taxon>Phlebia</taxon>
    </lineage>
</organism>
<evidence type="ECO:0000313" key="1">
    <source>
        <dbReference type="EMBL" id="KAJ3552665.1"/>
    </source>
</evidence>